<sequence>MKKWFISICIIFLFFTLKTEEVHGEQVLIIDGSFGDWEGIEHVDISNSSNVFSQAAMVYDEQFIYIHVKEEKSGQWATNYPTIKMVCNGTSKDIVIVRNDYSGNDGIFDLSIKNSWYANISNTEAKVLRKQGYNEWEIKMPIYDIFISNSNQTSNNVKTIVVESLNASWSQGGAVSLSGAYIGDEIPPIPDPGEEPGLSGIIIDGYFDDWENMPITEIGYGPSNMNQASLVKDDHYIYLYYEMNANNNWMPLDGINLSVNGNTCQIFIRYAKADGTIDWSRDVYHLSEGIYPELSSFTYSYNNRLGATAISIGHNNRLELRVDIATLETALGLTQGTINSGATISVTLPSLGSGKLEAQEVSTGTFAWILISIGTAFSLFWYQRKRKSQRCRESRGWN</sequence>
<feature type="transmembrane region" description="Helical" evidence="1">
    <location>
        <begin position="365"/>
        <end position="382"/>
    </location>
</feature>
<protein>
    <submittedName>
        <fullName evidence="2">Uncharacterized protein</fullName>
    </submittedName>
</protein>
<dbReference type="NCBIfam" id="TIGR04145">
    <property type="entry name" value="Firmicu_CTERM"/>
    <property type="match status" value="1"/>
</dbReference>
<evidence type="ECO:0000256" key="1">
    <source>
        <dbReference type="SAM" id="Phobius"/>
    </source>
</evidence>
<proteinExistence type="predicted"/>
<accession>A0A3N1XPX7</accession>
<dbReference type="EMBL" id="RJVG01000004">
    <property type="protein sequence ID" value="ROR28730.1"/>
    <property type="molecule type" value="Genomic_DNA"/>
</dbReference>
<name>A0A3N1XPX7_9FIRM</name>
<organism evidence="2 3">
    <name type="scientific">Mobilisporobacter senegalensis</name>
    <dbReference type="NCBI Taxonomy" id="1329262"/>
    <lineage>
        <taxon>Bacteria</taxon>
        <taxon>Bacillati</taxon>
        <taxon>Bacillota</taxon>
        <taxon>Clostridia</taxon>
        <taxon>Lachnospirales</taxon>
        <taxon>Lachnospiraceae</taxon>
        <taxon>Mobilisporobacter</taxon>
    </lineage>
</organism>
<keyword evidence="1" id="KW-0472">Membrane</keyword>
<dbReference type="InterPro" id="IPR026409">
    <property type="entry name" value="Firmicu_CTERM"/>
</dbReference>
<evidence type="ECO:0000313" key="3">
    <source>
        <dbReference type="Proteomes" id="UP000273083"/>
    </source>
</evidence>
<keyword evidence="3" id="KW-1185">Reference proteome</keyword>
<dbReference type="RefSeq" id="WP_123609224.1">
    <property type="nucleotide sequence ID" value="NZ_RJVG01000004.1"/>
</dbReference>
<keyword evidence="1" id="KW-0812">Transmembrane</keyword>
<evidence type="ECO:0000313" key="2">
    <source>
        <dbReference type="EMBL" id="ROR28730.1"/>
    </source>
</evidence>
<dbReference type="AlphaFoldDB" id="A0A3N1XPX7"/>
<reference evidence="2 3" key="1">
    <citation type="submission" date="2018-11" db="EMBL/GenBank/DDBJ databases">
        <title>Genomic Encyclopedia of Type Strains, Phase IV (KMG-IV): sequencing the most valuable type-strain genomes for metagenomic binning, comparative biology and taxonomic classification.</title>
        <authorList>
            <person name="Goeker M."/>
        </authorList>
    </citation>
    <scope>NUCLEOTIDE SEQUENCE [LARGE SCALE GENOMIC DNA]</scope>
    <source>
        <strain evidence="2 3">DSM 26537</strain>
    </source>
</reference>
<dbReference type="SUPFAM" id="SSF49344">
    <property type="entry name" value="CBD9-like"/>
    <property type="match status" value="1"/>
</dbReference>
<dbReference type="OrthoDB" id="2067260at2"/>
<dbReference type="Proteomes" id="UP000273083">
    <property type="component" value="Unassembled WGS sequence"/>
</dbReference>
<comment type="caution">
    <text evidence="2">The sequence shown here is derived from an EMBL/GenBank/DDBJ whole genome shotgun (WGS) entry which is preliminary data.</text>
</comment>
<gene>
    <name evidence="2" type="ORF">EDD66_104319</name>
</gene>
<keyword evidence="1" id="KW-1133">Transmembrane helix</keyword>